<evidence type="ECO:0000256" key="2">
    <source>
        <dbReference type="SAM" id="Coils"/>
    </source>
</evidence>
<dbReference type="PROSITE" id="PS51123">
    <property type="entry name" value="OMPA_2"/>
    <property type="match status" value="1"/>
</dbReference>
<evidence type="ECO:0000313" key="4">
    <source>
        <dbReference type="EMBL" id="MBB4118265.1"/>
    </source>
</evidence>
<evidence type="ECO:0000313" key="5">
    <source>
        <dbReference type="Proteomes" id="UP000553034"/>
    </source>
</evidence>
<dbReference type="PANTHER" id="PTHR30329">
    <property type="entry name" value="STATOR ELEMENT OF FLAGELLAR MOTOR COMPLEX"/>
    <property type="match status" value="1"/>
</dbReference>
<dbReference type="GO" id="GO:0016020">
    <property type="term" value="C:membrane"/>
    <property type="evidence" value="ECO:0007669"/>
    <property type="project" value="UniProtKB-UniRule"/>
</dbReference>
<dbReference type="RefSeq" id="WP_183476088.1">
    <property type="nucleotide sequence ID" value="NZ_JACIFO010000002.1"/>
</dbReference>
<feature type="domain" description="OmpA-like" evidence="3">
    <location>
        <begin position="185"/>
        <end position="308"/>
    </location>
</feature>
<organism evidence="4 5">
    <name type="scientific">Mesonia hippocampi</name>
    <dbReference type="NCBI Taxonomy" id="1628250"/>
    <lineage>
        <taxon>Bacteria</taxon>
        <taxon>Pseudomonadati</taxon>
        <taxon>Bacteroidota</taxon>
        <taxon>Flavobacteriia</taxon>
        <taxon>Flavobacteriales</taxon>
        <taxon>Flavobacteriaceae</taxon>
        <taxon>Mesonia</taxon>
    </lineage>
</organism>
<accession>A0A840EMC8</accession>
<evidence type="ECO:0000259" key="3">
    <source>
        <dbReference type="PROSITE" id="PS51123"/>
    </source>
</evidence>
<dbReference type="Proteomes" id="UP000553034">
    <property type="component" value="Unassembled WGS sequence"/>
</dbReference>
<dbReference type="InterPro" id="IPR036737">
    <property type="entry name" value="OmpA-like_sf"/>
</dbReference>
<dbReference type="SUPFAM" id="SSF103088">
    <property type="entry name" value="OmpA-like"/>
    <property type="match status" value="1"/>
</dbReference>
<dbReference type="PANTHER" id="PTHR30329:SF21">
    <property type="entry name" value="LIPOPROTEIN YIAD-RELATED"/>
    <property type="match status" value="1"/>
</dbReference>
<evidence type="ECO:0000256" key="1">
    <source>
        <dbReference type="PROSITE-ProRule" id="PRU00473"/>
    </source>
</evidence>
<protein>
    <submittedName>
        <fullName evidence="4">Chemotaxis protein MotB</fullName>
    </submittedName>
</protein>
<gene>
    <name evidence="4" type="ORF">GGR32_000539</name>
</gene>
<dbReference type="PROSITE" id="PS51257">
    <property type="entry name" value="PROKAR_LIPOPROTEIN"/>
    <property type="match status" value="1"/>
</dbReference>
<dbReference type="Gene3D" id="3.30.1330.60">
    <property type="entry name" value="OmpA-like domain"/>
    <property type="match status" value="1"/>
</dbReference>
<dbReference type="InterPro" id="IPR006665">
    <property type="entry name" value="OmpA-like"/>
</dbReference>
<keyword evidence="5" id="KW-1185">Reference proteome</keyword>
<sequence length="318" mass="35084">MKKISVSFLLVSFIISCVPAKKFADLEEQYKAMLEKNEALSADLHTATSFQESCGETLQNLQASLKVKKEQLAAAEAALAALTKNHENLQASYNALEKNTSASLRENSEKNRDLLKELEAKQAALVIEKNRLEELQKNLKARSERIDELEALIANKDKKMTALKTNIVTALTDFEGKGLSIEQRNGKIYVLMENKLLFRSGSWSVGAQGRQAVSQLATVLAENPDINILIEGHTDNVPYKGNSIMTDNWDLSTKRATSIVRLLLANAQIKPENLTAAGKSKYSPVTSNTSSEGKAKNRRIEVVLTPKLDKLSKLLGDI</sequence>
<dbReference type="InterPro" id="IPR050330">
    <property type="entry name" value="Bact_OuterMem_StrucFunc"/>
</dbReference>
<name>A0A840EMC8_9FLAO</name>
<proteinExistence type="predicted"/>
<comment type="caution">
    <text evidence="4">The sequence shown here is derived from an EMBL/GenBank/DDBJ whole genome shotgun (WGS) entry which is preliminary data.</text>
</comment>
<feature type="coiled-coil region" evidence="2">
    <location>
        <begin position="23"/>
        <end position="166"/>
    </location>
</feature>
<reference evidence="4 5" key="1">
    <citation type="submission" date="2020-08" db="EMBL/GenBank/DDBJ databases">
        <title>Genomic Encyclopedia of Type Strains, Phase IV (KMG-IV): sequencing the most valuable type-strain genomes for metagenomic binning, comparative biology and taxonomic classification.</title>
        <authorList>
            <person name="Goeker M."/>
        </authorList>
    </citation>
    <scope>NUCLEOTIDE SEQUENCE [LARGE SCALE GENOMIC DNA]</scope>
    <source>
        <strain evidence="4 5">DSM 29568</strain>
    </source>
</reference>
<dbReference type="EMBL" id="JACIFO010000002">
    <property type="protein sequence ID" value="MBB4118265.1"/>
    <property type="molecule type" value="Genomic_DNA"/>
</dbReference>
<keyword evidence="2" id="KW-0175">Coiled coil</keyword>
<dbReference type="AlphaFoldDB" id="A0A840EMC8"/>
<keyword evidence="1" id="KW-0472">Membrane</keyword>
<dbReference type="Pfam" id="PF00691">
    <property type="entry name" value="OmpA"/>
    <property type="match status" value="1"/>
</dbReference>
<dbReference type="CDD" id="cd07185">
    <property type="entry name" value="OmpA_C-like"/>
    <property type="match status" value="1"/>
</dbReference>